<gene>
    <name evidence="3" type="ORF">XINFAN_03470</name>
</gene>
<evidence type="ECO:0000313" key="3">
    <source>
        <dbReference type="EMBL" id="VDC32871.1"/>
    </source>
</evidence>
<accession>A0A3P5XDS0</accession>
<feature type="chain" id="PRO_5018312399" evidence="2">
    <location>
        <begin position="19"/>
        <end position="261"/>
    </location>
</feature>
<keyword evidence="2" id="KW-0732">Signal</keyword>
<keyword evidence="1" id="KW-0472">Membrane</keyword>
<feature type="transmembrane region" description="Helical" evidence="1">
    <location>
        <begin position="235"/>
        <end position="259"/>
    </location>
</feature>
<dbReference type="OrthoDB" id="9815212at2"/>
<keyword evidence="1" id="KW-1133">Transmembrane helix</keyword>
<dbReference type="RefSeq" id="WP_124088173.1">
    <property type="nucleotide sequence ID" value="NZ_UXAW01000096.1"/>
</dbReference>
<dbReference type="AlphaFoldDB" id="A0A3P5XDS0"/>
<evidence type="ECO:0000256" key="2">
    <source>
        <dbReference type="SAM" id="SignalP"/>
    </source>
</evidence>
<evidence type="ECO:0000313" key="4">
    <source>
        <dbReference type="Proteomes" id="UP000277498"/>
    </source>
</evidence>
<proteinExistence type="predicted"/>
<keyword evidence="1 3" id="KW-0812">Transmembrane</keyword>
<dbReference type="InterPro" id="IPR019088">
    <property type="entry name" value="CHP02186-rel_TM"/>
</dbReference>
<feature type="signal peptide" evidence="2">
    <location>
        <begin position="1"/>
        <end position="18"/>
    </location>
</feature>
<sequence>MRRALALAIALFCAPAVAQDAQPETAVEETIVSGLSQNRVSITADFAGDEILVYGAVRRDAPPPEGRLHVIVTVEGPSGPVTVRRKDRIAGIWINDAAVNISRAPSFYAVVTTGPIERILSATENFRHSITIDRVIRSIGIASEAEAHEDFVHALVRVRSSDGRYRLLESRVQLTEQTLFRADVALPSNLTEGEYLVRLFLLRDGKVIARQERTIDVRKEGLERMIFNLSQEQPLIYGLLSLVIAAAAGWGASAAFRLIRP</sequence>
<evidence type="ECO:0000256" key="1">
    <source>
        <dbReference type="SAM" id="Phobius"/>
    </source>
</evidence>
<dbReference type="Proteomes" id="UP000277498">
    <property type="component" value="Unassembled WGS sequence"/>
</dbReference>
<protein>
    <submittedName>
        <fullName evidence="3">Transmembrane protein (Alph_Pro_TM)</fullName>
    </submittedName>
</protein>
<organism evidence="3 4">
    <name type="scientific">Pseudogemmobacter humi</name>
    <dbReference type="NCBI Taxonomy" id="2483812"/>
    <lineage>
        <taxon>Bacteria</taxon>
        <taxon>Pseudomonadati</taxon>
        <taxon>Pseudomonadota</taxon>
        <taxon>Alphaproteobacteria</taxon>
        <taxon>Rhodobacterales</taxon>
        <taxon>Paracoccaceae</taxon>
        <taxon>Pseudogemmobacter</taxon>
    </lineage>
</organism>
<dbReference type="EMBL" id="UXAW01000096">
    <property type="protein sequence ID" value="VDC32871.1"/>
    <property type="molecule type" value="Genomic_DNA"/>
</dbReference>
<dbReference type="Pfam" id="PF09608">
    <property type="entry name" value="Alph_Pro_TM"/>
    <property type="match status" value="1"/>
</dbReference>
<reference evidence="3 4" key="1">
    <citation type="submission" date="2018-11" db="EMBL/GenBank/DDBJ databases">
        <authorList>
            <person name="Criscuolo A."/>
        </authorList>
    </citation>
    <scope>NUCLEOTIDE SEQUENCE [LARGE SCALE GENOMIC DNA]</scope>
    <source>
        <strain evidence="3">ACIP111625</strain>
    </source>
</reference>
<name>A0A3P5XDS0_9RHOB</name>
<keyword evidence="4" id="KW-1185">Reference proteome</keyword>